<dbReference type="InterPro" id="IPR003593">
    <property type="entry name" value="AAA+_ATPase"/>
</dbReference>
<accession>A0A0X8FMG8</accession>
<dbReference type="EMBL" id="CP014163">
    <property type="protein sequence ID" value="AMC00019.1"/>
    <property type="molecule type" value="Genomic_DNA"/>
</dbReference>
<feature type="domain" description="ABC transporter" evidence="10">
    <location>
        <begin position="6"/>
        <end position="242"/>
    </location>
</feature>
<feature type="domain" description="ABC transporter" evidence="10">
    <location>
        <begin position="259"/>
        <end position="503"/>
    </location>
</feature>
<dbReference type="OrthoDB" id="9771863at2"/>
<keyword evidence="8" id="KW-1278">Translocase</keyword>
<evidence type="ECO:0000313" key="12">
    <source>
        <dbReference type="Proteomes" id="UP000062260"/>
    </source>
</evidence>
<dbReference type="FunFam" id="3.40.50.300:FF:001390">
    <property type="entry name" value="ABC transporter, ATP-binding protein"/>
    <property type="match status" value="1"/>
</dbReference>
<dbReference type="PROSITE" id="PS00211">
    <property type="entry name" value="ABC_TRANSPORTER_1"/>
    <property type="match status" value="2"/>
</dbReference>
<evidence type="ECO:0000256" key="8">
    <source>
        <dbReference type="ARBA" id="ARBA00022967"/>
    </source>
</evidence>
<name>A0A0X8FMG8_9LACT</name>
<dbReference type="InterPro" id="IPR003439">
    <property type="entry name" value="ABC_transporter-like_ATP-bd"/>
</dbReference>
<evidence type="ECO:0000256" key="6">
    <source>
        <dbReference type="ARBA" id="ARBA00022741"/>
    </source>
</evidence>
<dbReference type="InterPro" id="IPR017871">
    <property type="entry name" value="ABC_transporter-like_CS"/>
</dbReference>
<dbReference type="PANTHER" id="PTHR43790:SF4">
    <property type="entry name" value="GUANOSINE IMPORT ATP-BINDING PROTEIN NUPO"/>
    <property type="match status" value="1"/>
</dbReference>
<evidence type="ECO:0000256" key="9">
    <source>
        <dbReference type="ARBA" id="ARBA00023136"/>
    </source>
</evidence>
<keyword evidence="4" id="KW-1003">Cell membrane</keyword>
<keyword evidence="12" id="KW-1185">Reference proteome</keyword>
<dbReference type="InterPro" id="IPR027417">
    <property type="entry name" value="P-loop_NTPase"/>
</dbReference>
<dbReference type="SUPFAM" id="SSF52540">
    <property type="entry name" value="P-loop containing nucleoside triphosphate hydrolases"/>
    <property type="match status" value="2"/>
</dbReference>
<dbReference type="SMART" id="SM00382">
    <property type="entry name" value="AAA"/>
    <property type="match status" value="2"/>
</dbReference>
<evidence type="ECO:0000256" key="1">
    <source>
        <dbReference type="ARBA" id="ARBA00004202"/>
    </source>
</evidence>
<evidence type="ECO:0000256" key="7">
    <source>
        <dbReference type="ARBA" id="ARBA00022840"/>
    </source>
</evidence>
<evidence type="ECO:0000259" key="10">
    <source>
        <dbReference type="PROSITE" id="PS50893"/>
    </source>
</evidence>
<dbReference type="GO" id="GO:0005886">
    <property type="term" value="C:plasma membrane"/>
    <property type="evidence" value="ECO:0007669"/>
    <property type="project" value="UniProtKB-SubCell"/>
</dbReference>
<evidence type="ECO:0000256" key="4">
    <source>
        <dbReference type="ARBA" id="ARBA00022475"/>
    </source>
</evidence>
<evidence type="ECO:0000256" key="2">
    <source>
        <dbReference type="ARBA" id="ARBA00005417"/>
    </source>
</evidence>
<dbReference type="CDD" id="cd03215">
    <property type="entry name" value="ABC_Carb_Monos_II"/>
    <property type="match status" value="1"/>
</dbReference>
<dbReference type="Gene3D" id="3.40.50.300">
    <property type="entry name" value="P-loop containing nucleotide triphosphate hydrolases"/>
    <property type="match status" value="2"/>
</dbReference>
<keyword evidence="6" id="KW-0547">Nucleotide-binding</keyword>
<keyword evidence="9" id="KW-0472">Membrane</keyword>
<evidence type="ECO:0000256" key="5">
    <source>
        <dbReference type="ARBA" id="ARBA00022737"/>
    </source>
</evidence>
<dbReference type="AlphaFoldDB" id="A0A0X8FMG8"/>
<dbReference type="STRING" id="128944.AWM75_01145"/>
<sequence length="515" mass="56724">MSENILEMRKITKRFGDFTANDAIDFDLKAGEIHALLGENGAGKSTLMSMLAGLIQPSSGDIFLKGQAVIIDSPKASQALGIGMVYQHFMLIDQFTVAENIMLGQELTQGLGYLDMDSINEAIQTLSHKYQLPVNGDDLVADISVGQQQRVEILKTLYRGADIIIFDEPTAVLTPQEIDQLMITMADLKAAGKSIIFISHKLDEIMKVADRITVIRRGQKIATLDRSQVDADSLAELMIGRSVNFHVQADRQDVGEPVLQVKDLHVKDNRKLPAVKDVNLTIHAGEIVGLAGIEGNGQTELVEAITGLRRVDQGDFYLKGQSLKSASVRQLLAHKLSHIPEDRHQRGLQLSLSVADNMIMQTYYQTPFSHKGIFNFDAINQYANDLVKKFDIRTPGIDSLAGELSGGNQQKIVIARELDRQPDFLVAAQPTRGLDVGAIEYVHQGLLDQAQAGTAILLVSSELDEILDLADRIAVMYDGRLIKVVNRDQVDKRDLGLLMIGQEPSQLSKEDMKHA</sequence>
<evidence type="ECO:0000313" key="11">
    <source>
        <dbReference type="EMBL" id="AMC00019.1"/>
    </source>
</evidence>
<proteinExistence type="inferred from homology"/>
<dbReference type="PANTHER" id="PTHR43790">
    <property type="entry name" value="CARBOHYDRATE TRANSPORT ATP-BINDING PROTEIN MG119-RELATED"/>
    <property type="match status" value="1"/>
</dbReference>
<dbReference type="FunFam" id="3.40.50.300:FF:000127">
    <property type="entry name" value="Ribose import ATP-binding protein RbsA"/>
    <property type="match status" value="1"/>
</dbReference>
<keyword evidence="3" id="KW-0813">Transport</keyword>
<reference evidence="11 12" key="1">
    <citation type="journal article" date="2016" name="Genome Announc.">
        <title>Complete Genome Sequences of Aerococcus christensenii CCUG 28831T, Aerococcus sanguinicola CCUG 43001T, Aerococcus urinae CCUG 36881T, Aerococcus urinaeequi CCUG 28094T, Aerococcus urinaehominis CCUG 42038 BT, and Aerococcus viridans CCUG 4311T.</title>
        <authorList>
            <person name="Carkaci D."/>
            <person name="Dargis R."/>
            <person name="Nielsen X.C."/>
            <person name="Skovgaard O."/>
            <person name="Fuursted K."/>
            <person name="Christensen J.J."/>
        </authorList>
    </citation>
    <scope>NUCLEOTIDE SEQUENCE [LARGE SCALE GENOMIC DNA]</scope>
    <source>
        <strain evidence="11 12">CCUG42038B</strain>
    </source>
</reference>
<dbReference type="Proteomes" id="UP000062260">
    <property type="component" value="Chromosome"/>
</dbReference>
<dbReference type="CDD" id="cd03216">
    <property type="entry name" value="ABC_Carb_Monos_I"/>
    <property type="match status" value="1"/>
</dbReference>
<dbReference type="RefSeq" id="WP_067980828.1">
    <property type="nucleotide sequence ID" value="NZ_CP014163.1"/>
</dbReference>
<keyword evidence="5" id="KW-0677">Repeat</keyword>
<comment type="similarity">
    <text evidence="2">Belongs to the ABC transporter superfamily.</text>
</comment>
<dbReference type="Pfam" id="PF00005">
    <property type="entry name" value="ABC_tran"/>
    <property type="match status" value="2"/>
</dbReference>
<dbReference type="KEGG" id="auh:AWM75_01145"/>
<evidence type="ECO:0000256" key="3">
    <source>
        <dbReference type="ARBA" id="ARBA00022448"/>
    </source>
</evidence>
<dbReference type="GO" id="GO:0005524">
    <property type="term" value="F:ATP binding"/>
    <property type="evidence" value="ECO:0007669"/>
    <property type="project" value="UniProtKB-KW"/>
</dbReference>
<organism evidence="11 12">
    <name type="scientific">Aerococcus urinaehominis</name>
    <dbReference type="NCBI Taxonomy" id="128944"/>
    <lineage>
        <taxon>Bacteria</taxon>
        <taxon>Bacillati</taxon>
        <taxon>Bacillota</taxon>
        <taxon>Bacilli</taxon>
        <taxon>Lactobacillales</taxon>
        <taxon>Aerococcaceae</taxon>
        <taxon>Aerococcus</taxon>
    </lineage>
</organism>
<protein>
    <submittedName>
        <fullName evidence="11">Heme ABC transporter ATP-binding protein</fullName>
    </submittedName>
</protein>
<gene>
    <name evidence="11" type="ORF">AWM75_01145</name>
</gene>
<keyword evidence="7 11" id="KW-0067">ATP-binding</keyword>
<reference evidence="12" key="2">
    <citation type="submission" date="2016-01" db="EMBL/GenBank/DDBJ databases">
        <title>Six Aerococcus type strain genome sequencing and assembly using PacBio and Illumina Hiseq.</title>
        <authorList>
            <person name="Carkaci D."/>
            <person name="Dargis R."/>
            <person name="Nielsen X.C."/>
            <person name="Skovgaard O."/>
            <person name="Fuursted K."/>
            <person name="Christensen J.J."/>
        </authorList>
    </citation>
    <scope>NUCLEOTIDE SEQUENCE [LARGE SCALE GENOMIC DNA]</scope>
    <source>
        <strain evidence="12">CCUG42038B</strain>
    </source>
</reference>
<dbReference type="GO" id="GO:0016887">
    <property type="term" value="F:ATP hydrolysis activity"/>
    <property type="evidence" value="ECO:0007669"/>
    <property type="project" value="InterPro"/>
</dbReference>
<dbReference type="InterPro" id="IPR050107">
    <property type="entry name" value="ABC_carbohydrate_import_ATPase"/>
</dbReference>
<dbReference type="PROSITE" id="PS50893">
    <property type="entry name" value="ABC_TRANSPORTER_2"/>
    <property type="match status" value="2"/>
</dbReference>
<comment type="subcellular location">
    <subcellularLocation>
        <location evidence="1">Cell membrane</location>
        <topology evidence="1">Peripheral membrane protein</topology>
    </subcellularLocation>
</comment>